<proteinExistence type="predicted"/>
<dbReference type="EMBL" id="BART01019330">
    <property type="protein sequence ID" value="GAG84830.1"/>
    <property type="molecule type" value="Genomic_DNA"/>
</dbReference>
<organism evidence="1">
    <name type="scientific">marine sediment metagenome</name>
    <dbReference type="NCBI Taxonomy" id="412755"/>
    <lineage>
        <taxon>unclassified sequences</taxon>
        <taxon>metagenomes</taxon>
        <taxon>ecological metagenomes</taxon>
    </lineage>
</organism>
<feature type="non-terminal residue" evidence="1">
    <location>
        <position position="77"/>
    </location>
</feature>
<dbReference type="AlphaFoldDB" id="X1APZ1"/>
<evidence type="ECO:0000313" key="1">
    <source>
        <dbReference type="EMBL" id="GAG84830.1"/>
    </source>
</evidence>
<protein>
    <submittedName>
        <fullName evidence="1">Uncharacterized protein</fullName>
    </submittedName>
</protein>
<accession>X1APZ1</accession>
<reference evidence="1" key="1">
    <citation type="journal article" date="2014" name="Front. Microbiol.">
        <title>High frequency of phylogenetically diverse reductive dehalogenase-homologous genes in deep subseafloor sedimentary metagenomes.</title>
        <authorList>
            <person name="Kawai M."/>
            <person name="Futagami T."/>
            <person name="Toyoda A."/>
            <person name="Takaki Y."/>
            <person name="Nishi S."/>
            <person name="Hori S."/>
            <person name="Arai W."/>
            <person name="Tsubouchi T."/>
            <person name="Morono Y."/>
            <person name="Uchiyama I."/>
            <person name="Ito T."/>
            <person name="Fujiyama A."/>
            <person name="Inagaki F."/>
            <person name="Takami H."/>
        </authorList>
    </citation>
    <scope>NUCLEOTIDE SEQUENCE</scope>
    <source>
        <strain evidence="1">Expedition CK06-06</strain>
    </source>
</reference>
<sequence length="77" mass="9192">MLDYTQLMFTGVDTLYHCMVYCYMGGEMKDIKPEDFNKRVILEDMDTLTLHRQSVKLHPQELDTFYLTDFNSLFIVK</sequence>
<comment type="caution">
    <text evidence="1">The sequence shown here is derived from an EMBL/GenBank/DDBJ whole genome shotgun (WGS) entry which is preliminary data.</text>
</comment>
<name>X1APZ1_9ZZZZ</name>
<gene>
    <name evidence="1" type="ORF">S01H4_36212</name>
</gene>